<evidence type="ECO:0000256" key="9">
    <source>
        <dbReference type="ARBA" id="ARBA00023010"/>
    </source>
</evidence>
<evidence type="ECO:0000256" key="6">
    <source>
        <dbReference type="ARBA" id="ARBA00022692"/>
    </source>
</evidence>
<dbReference type="GO" id="GO:0015450">
    <property type="term" value="F:protein-transporting ATPase activity"/>
    <property type="evidence" value="ECO:0007669"/>
    <property type="project" value="UniProtKB-UniRule"/>
</dbReference>
<dbReference type="Pfam" id="PF03840">
    <property type="entry name" value="SecG"/>
    <property type="match status" value="1"/>
</dbReference>
<dbReference type="InterPro" id="IPR004692">
    <property type="entry name" value="SecG"/>
</dbReference>
<comment type="similarity">
    <text evidence="2 11">Belongs to the SecG family.</text>
</comment>
<evidence type="ECO:0000256" key="3">
    <source>
        <dbReference type="ARBA" id="ARBA00017876"/>
    </source>
</evidence>
<keyword evidence="4 11" id="KW-0813">Transport</keyword>
<dbReference type="Proteomes" id="UP000316649">
    <property type="component" value="Unassembled WGS sequence"/>
</dbReference>
<proteinExistence type="inferred from homology"/>
<accession>A0A558DKI3</accession>
<dbReference type="GO" id="GO:0043952">
    <property type="term" value="P:protein transport by the Sec complex"/>
    <property type="evidence" value="ECO:0007669"/>
    <property type="project" value="TreeGrafter"/>
</dbReference>
<comment type="caution">
    <text evidence="12">The sequence shown here is derived from an EMBL/GenBank/DDBJ whole genome shotgun (WGS) entry which is preliminary data.</text>
</comment>
<dbReference type="GO" id="GO:0005886">
    <property type="term" value="C:plasma membrane"/>
    <property type="evidence" value="ECO:0007669"/>
    <property type="project" value="UniProtKB-SubCell"/>
</dbReference>
<dbReference type="RefSeq" id="WP_144359816.1">
    <property type="nucleotide sequence ID" value="NZ_VMNH01000022.1"/>
</dbReference>
<keyword evidence="5 11" id="KW-1003">Cell membrane</keyword>
<evidence type="ECO:0000313" key="12">
    <source>
        <dbReference type="EMBL" id="TVO71237.1"/>
    </source>
</evidence>
<evidence type="ECO:0000256" key="8">
    <source>
        <dbReference type="ARBA" id="ARBA00022989"/>
    </source>
</evidence>
<comment type="function">
    <text evidence="11">Involved in protein export. Participates in an early event of protein translocation.</text>
</comment>
<evidence type="ECO:0000256" key="1">
    <source>
        <dbReference type="ARBA" id="ARBA00004651"/>
    </source>
</evidence>
<keyword evidence="9 11" id="KW-0811">Translocation</keyword>
<keyword evidence="7 11" id="KW-0653">Protein transport</keyword>
<comment type="subcellular location">
    <subcellularLocation>
        <location evidence="1 11">Cell membrane</location>
        <topology evidence="1 11">Multi-pass membrane protein</topology>
    </subcellularLocation>
</comment>
<dbReference type="PRINTS" id="PR01651">
    <property type="entry name" value="SECGEXPORT"/>
</dbReference>
<keyword evidence="13" id="KW-1185">Reference proteome</keyword>
<keyword evidence="8 11" id="KW-1133">Transmembrane helix</keyword>
<dbReference type="EMBL" id="VMNH01000022">
    <property type="protein sequence ID" value="TVO71237.1"/>
    <property type="molecule type" value="Genomic_DNA"/>
</dbReference>
<dbReference type="AlphaFoldDB" id="A0A558DKI3"/>
<evidence type="ECO:0000256" key="10">
    <source>
        <dbReference type="ARBA" id="ARBA00023136"/>
    </source>
</evidence>
<organism evidence="12 13">
    <name type="scientific">Sedimenticola selenatireducens</name>
    <dbReference type="NCBI Taxonomy" id="191960"/>
    <lineage>
        <taxon>Bacteria</taxon>
        <taxon>Pseudomonadati</taxon>
        <taxon>Pseudomonadota</taxon>
        <taxon>Gammaproteobacteria</taxon>
        <taxon>Chromatiales</taxon>
        <taxon>Sedimenticolaceae</taxon>
        <taxon>Sedimenticola</taxon>
    </lineage>
</organism>
<protein>
    <recommendedName>
        <fullName evidence="3 11">Protein-export membrane protein SecG</fullName>
    </recommendedName>
</protein>
<dbReference type="NCBIfam" id="TIGR00810">
    <property type="entry name" value="secG"/>
    <property type="match status" value="1"/>
</dbReference>
<dbReference type="GO" id="GO:0009306">
    <property type="term" value="P:protein secretion"/>
    <property type="evidence" value="ECO:0007669"/>
    <property type="project" value="UniProtKB-UniRule"/>
</dbReference>
<evidence type="ECO:0000256" key="11">
    <source>
        <dbReference type="RuleBase" id="RU365087"/>
    </source>
</evidence>
<reference evidence="12 13" key="1">
    <citation type="submission" date="2019-07" db="EMBL/GenBank/DDBJ databases">
        <title>The pathways for chlorine oxyanion respiration interact through the shared metabolite chlorate.</title>
        <authorList>
            <person name="Barnum T.P."/>
            <person name="Cheng Y."/>
            <person name="Hill K.A."/>
            <person name="Lucas L.N."/>
            <person name="Carlson H.K."/>
            <person name="Coates J.D."/>
        </authorList>
    </citation>
    <scope>NUCLEOTIDE SEQUENCE [LARGE SCALE GENOMIC DNA]</scope>
    <source>
        <strain evidence="12 13">BK-1</strain>
    </source>
</reference>
<evidence type="ECO:0000256" key="4">
    <source>
        <dbReference type="ARBA" id="ARBA00022448"/>
    </source>
</evidence>
<name>A0A558DKI3_9GAMM</name>
<gene>
    <name evidence="12" type="primary">secG</name>
    <name evidence="12" type="ORF">FHP88_14530</name>
</gene>
<evidence type="ECO:0000256" key="7">
    <source>
        <dbReference type="ARBA" id="ARBA00022927"/>
    </source>
</evidence>
<evidence type="ECO:0000313" key="13">
    <source>
        <dbReference type="Proteomes" id="UP000316649"/>
    </source>
</evidence>
<dbReference type="GO" id="GO:0065002">
    <property type="term" value="P:intracellular protein transmembrane transport"/>
    <property type="evidence" value="ECO:0007669"/>
    <property type="project" value="TreeGrafter"/>
</dbReference>
<keyword evidence="10 11" id="KW-0472">Membrane</keyword>
<evidence type="ECO:0000256" key="5">
    <source>
        <dbReference type="ARBA" id="ARBA00022475"/>
    </source>
</evidence>
<keyword evidence="6 11" id="KW-0812">Transmembrane</keyword>
<feature type="transmembrane region" description="Helical" evidence="11">
    <location>
        <begin position="51"/>
        <end position="74"/>
    </location>
</feature>
<dbReference type="OrthoDB" id="9813947at2"/>
<evidence type="ECO:0000256" key="2">
    <source>
        <dbReference type="ARBA" id="ARBA00008445"/>
    </source>
</evidence>
<sequence length="133" mass="13395">MQTVLVVVHLFLAIGVIGLVLMQHGKGADAGAAFGSGSSGTVFGAAGSANFLSRATALLATLFFITSLAMAWYAMQSVEKPALIIEDTKPAIEIPAAAPAPVSEVPSVPGVAAESTSAIPMLNSGEEKPKAAE</sequence>
<dbReference type="PANTHER" id="PTHR34182:SF1">
    <property type="entry name" value="PROTEIN-EXPORT MEMBRANE PROTEIN SECG"/>
    <property type="match status" value="1"/>
</dbReference>
<comment type="caution">
    <text evidence="11">Lacks conserved residue(s) required for the propagation of feature annotation.</text>
</comment>
<dbReference type="PANTHER" id="PTHR34182">
    <property type="entry name" value="PROTEIN-EXPORT MEMBRANE PROTEIN SECG"/>
    <property type="match status" value="1"/>
</dbReference>